<dbReference type="EMBL" id="CYZV01000014">
    <property type="protein sequence ID" value="CUO11540.1"/>
    <property type="molecule type" value="Genomic_DNA"/>
</dbReference>
<dbReference type="PANTHER" id="PTHR22550">
    <property type="entry name" value="SPORE GERMINATION PROTEIN"/>
    <property type="match status" value="1"/>
</dbReference>
<proteinExistence type="inferred from homology"/>
<dbReference type="Pfam" id="PF03323">
    <property type="entry name" value="GerA"/>
    <property type="match status" value="1"/>
</dbReference>
<dbReference type="PANTHER" id="PTHR22550:SF9">
    <property type="entry name" value="STAGE V SPORULATION PROTEIN AF"/>
    <property type="match status" value="1"/>
</dbReference>
<evidence type="ECO:0000313" key="5">
    <source>
        <dbReference type="Proteomes" id="UP000095558"/>
    </source>
</evidence>
<evidence type="ECO:0000256" key="2">
    <source>
        <dbReference type="ARBA" id="ARBA00023136"/>
    </source>
</evidence>
<keyword evidence="3" id="KW-1133">Transmembrane helix</keyword>
<gene>
    <name evidence="4" type="ORF">ERS852470_01471</name>
</gene>
<evidence type="ECO:0000256" key="3">
    <source>
        <dbReference type="SAM" id="Phobius"/>
    </source>
</evidence>
<feature type="transmembrane region" description="Helical" evidence="3">
    <location>
        <begin position="354"/>
        <end position="371"/>
    </location>
</feature>
<accession>A0A174CHX9</accession>
<dbReference type="GeneID" id="83012395"/>
<keyword evidence="3" id="KW-0812">Transmembrane</keyword>
<dbReference type="AlphaFoldDB" id="A0A174CHX9"/>
<organism evidence="4 5">
    <name type="scientific">Clostridium disporicum</name>
    <dbReference type="NCBI Taxonomy" id="84024"/>
    <lineage>
        <taxon>Bacteria</taxon>
        <taxon>Bacillati</taxon>
        <taxon>Bacillota</taxon>
        <taxon>Clostridia</taxon>
        <taxon>Eubacteriales</taxon>
        <taxon>Clostridiaceae</taxon>
        <taxon>Clostridium</taxon>
    </lineage>
</organism>
<feature type="transmembrane region" description="Helical" evidence="3">
    <location>
        <begin position="377"/>
        <end position="394"/>
    </location>
</feature>
<keyword evidence="2 3" id="KW-0472">Membrane</keyword>
<feature type="transmembrane region" description="Helical" evidence="3">
    <location>
        <begin position="445"/>
        <end position="462"/>
    </location>
</feature>
<dbReference type="Proteomes" id="UP000095558">
    <property type="component" value="Unassembled WGS sequence"/>
</dbReference>
<comment type="similarity">
    <text evidence="1">Belongs to the GerABKA family.</text>
</comment>
<dbReference type="PIRSF" id="PIRSF005690">
    <property type="entry name" value="GerBA"/>
    <property type="match status" value="1"/>
</dbReference>
<dbReference type="OrthoDB" id="9772630at2"/>
<feature type="transmembrane region" description="Helical" evidence="3">
    <location>
        <begin position="326"/>
        <end position="347"/>
    </location>
</feature>
<feature type="transmembrane region" description="Helical" evidence="3">
    <location>
        <begin position="287"/>
        <end position="306"/>
    </location>
</feature>
<evidence type="ECO:0000313" key="4">
    <source>
        <dbReference type="EMBL" id="CUO11540.1"/>
    </source>
</evidence>
<dbReference type="GO" id="GO:0009847">
    <property type="term" value="P:spore germination"/>
    <property type="evidence" value="ECO:0007669"/>
    <property type="project" value="InterPro"/>
</dbReference>
<feature type="transmembrane region" description="Helical" evidence="3">
    <location>
        <begin position="406"/>
        <end position="433"/>
    </location>
</feature>
<dbReference type="RefSeq" id="WP_042399592.1">
    <property type="nucleotide sequence ID" value="NZ_CYYT01000004.1"/>
</dbReference>
<sequence length="471" mass="52871">MKLTNDININVKKLREELNLGKSFDVIERIIEVHNHKYYFYFLDGFVKDTNMEYVRRDIYNLDEKDFNSIKNATDLVEKALCSIEASTESDIGNIITAILCGQTAMLCENFDEAVLLDYRTYPARGVEEPEKEKVLRGAHDGFVETIVFNTALIRRRIRDPHLTFEMHNIGSISKTDIAIGFLAGTVKEDTLSKIRDMIDNLKVKSLTLGDQSLIELLNSSSWLNPFPKVKFTERPDVAAAQIIEGSVIILIDNMPSALIFPSNVFDFIQSIDDYYMPVLTGNYQKLIRALVLLVNVFLTPVYVLLTDNPTWLAGPLSFLLPKDSYTIPLFLQFIIGEFAVDGLKLASLNTPNVLGTSLSIIGGLILGDYAVQSGWFIPQSILYMAIVSLSSFVQPSVELTFALKFIRLILLVFTGLFGTWGFIAGIIISIAIVASTKTLTGESYLYPLIPFNWSALKHLLFRTKKTASKK</sequence>
<dbReference type="InterPro" id="IPR004995">
    <property type="entry name" value="Spore_Ger"/>
</dbReference>
<protein>
    <submittedName>
        <fullName evidence="4">GerA spore germination protein</fullName>
    </submittedName>
</protein>
<reference evidence="4 5" key="1">
    <citation type="submission" date="2015-09" db="EMBL/GenBank/DDBJ databases">
        <authorList>
            <consortium name="Pathogen Informatics"/>
        </authorList>
    </citation>
    <scope>NUCLEOTIDE SEQUENCE [LARGE SCALE GENOMIC DNA]</scope>
    <source>
        <strain evidence="4 5">2789STDY5834855</strain>
    </source>
</reference>
<dbReference type="GO" id="GO:0016020">
    <property type="term" value="C:membrane"/>
    <property type="evidence" value="ECO:0007669"/>
    <property type="project" value="InterPro"/>
</dbReference>
<evidence type="ECO:0000256" key="1">
    <source>
        <dbReference type="ARBA" id="ARBA00005278"/>
    </source>
</evidence>
<dbReference type="InterPro" id="IPR050768">
    <property type="entry name" value="UPF0353/GerABKA_families"/>
</dbReference>
<name>A0A174CHX9_9CLOT</name>